<dbReference type="GO" id="GO:0016787">
    <property type="term" value="F:hydrolase activity"/>
    <property type="evidence" value="ECO:0007669"/>
    <property type="project" value="UniProtKB-KW"/>
</dbReference>
<organism evidence="1 2">
    <name type="scientific">Stylonychia lemnae</name>
    <name type="common">Ciliate</name>
    <dbReference type="NCBI Taxonomy" id="5949"/>
    <lineage>
        <taxon>Eukaryota</taxon>
        <taxon>Sar</taxon>
        <taxon>Alveolata</taxon>
        <taxon>Ciliophora</taxon>
        <taxon>Intramacronucleata</taxon>
        <taxon>Spirotrichea</taxon>
        <taxon>Stichotrichia</taxon>
        <taxon>Sporadotrichida</taxon>
        <taxon>Oxytrichidae</taxon>
        <taxon>Stylonychinae</taxon>
        <taxon>Stylonychia</taxon>
    </lineage>
</organism>
<evidence type="ECO:0000313" key="1">
    <source>
        <dbReference type="EMBL" id="CDW75760.1"/>
    </source>
</evidence>
<keyword evidence="2" id="KW-1185">Reference proteome</keyword>
<proteinExistence type="predicted"/>
<dbReference type="AlphaFoldDB" id="A0A078A0U7"/>
<dbReference type="Proteomes" id="UP000039865">
    <property type="component" value="Unassembled WGS sequence"/>
</dbReference>
<reference evidence="1 2" key="1">
    <citation type="submission" date="2014-06" db="EMBL/GenBank/DDBJ databases">
        <authorList>
            <person name="Swart Estienne"/>
        </authorList>
    </citation>
    <scope>NUCLEOTIDE SEQUENCE [LARGE SCALE GENOMIC DNA]</scope>
    <source>
        <strain evidence="1 2">130c</strain>
    </source>
</reference>
<accession>A0A078A0U7</accession>
<dbReference type="Gene3D" id="1.50.10.20">
    <property type="match status" value="1"/>
</dbReference>
<name>A0A078A0U7_STYLE</name>
<sequence>MTSLNHFVRYDDKLHNLLMNYTNQTIDLNTRVNLQKKMHFNKSGFQHCSSDKLKLCSMILGFYMKLGQFYQSFFFNYLNFFTIIDELQVDEDILRIEINTNCFDVTLTDLLSQATSRNYLELDIGNRYYNLVKLYLSTAYYYDLYPHLFKFYKLREIYSYIKVESITNSTVQFSVSSLRLVQWNQTYKMFNNLTVDNETQRLIMQKSLDLVQENLNVFFLQNVYTLKSVMAEGSWFAFQVMISNMRILKLIKRLPRNATNNMFYMQTRAFIENKVFNPDELLFSSTLKHRNQWFWTSIRGSDDNGWAALALLYAADIDLAFKESYLNYTGQYYELGVRQILNKINEVYRDQNGNVFWLESRDPYYSSISTTLTIILNQRMYLLTNETKFLNQSLFDYKYIIDRPYLFNHESLLMDGSNLDLSYFDESVYSYTQEVPKVRNKTCKEYDNLKVQQKLNHH</sequence>
<dbReference type="EMBL" id="CCKQ01004597">
    <property type="protein sequence ID" value="CDW75760.1"/>
    <property type="molecule type" value="Genomic_DNA"/>
</dbReference>
<keyword evidence="1" id="KW-0378">Hydrolase</keyword>
<dbReference type="InParanoid" id="A0A078A0U7"/>
<gene>
    <name evidence="1" type="primary">Contig1875.g2027</name>
    <name evidence="1" type="ORF">STYLEM_4755</name>
</gene>
<protein>
    <submittedName>
        <fullName evidence="1">Glycoside hydrolase family 76</fullName>
    </submittedName>
</protein>
<evidence type="ECO:0000313" key="2">
    <source>
        <dbReference type="Proteomes" id="UP000039865"/>
    </source>
</evidence>